<organism evidence="1 2">
    <name type="scientific">Catenovulum adriaticum</name>
    <dbReference type="NCBI Taxonomy" id="2984846"/>
    <lineage>
        <taxon>Bacteria</taxon>
        <taxon>Pseudomonadati</taxon>
        <taxon>Pseudomonadota</taxon>
        <taxon>Gammaproteobacteria</taxon>
        <taxon>Alteromonadales</taxon>
        <taxon>Alteromonadaceae</taxon>
        <taxon>Catenovulum</taxon>
    </lineage>
</organism>
<evidence type="ECO:0000313" key="1">
    <source>
        <dbReference type="EMBL" id="WAJ72232.1"/>
    </source>
</evidence>
<proteinExistence type="predicted"/>
<evidence type="ECO:0008006" key="3">
    <source>
        <dbReference type="Google" id="ProtNLM"/>
    </source>
</evidence>
<protein>
    <recommendedName>
        <fullName evidence="3">Tetratricopeptide repeat protein</fullName>
    </recommendedName>
</protein>
<sequence length="122" mass="14050">MNKWFLALGILTYLSGCSIAQKGAMIGAYNAIEENNCMLAYKKLRSAENHSDTTPELRAEITYLRAICLEKEQRYQEALGQHLYLIKAYPESEYSYRSKSKILILNKKKKPVTKKQEQVTLI</sequence>
<gene>
    <name evidence="1" type="ORF">OLW01_18325</name>
</gene>
<evidence type="ECO:0000313" key="2">
    <source>
        <dbReference type="Proteomes" id="UP001163726"/>
    </source>
</evidence>
<keyword evidence="2" id="KW-1185">Reference proteome</keyword>
<reference evidence="1" key="1">
    <citation type="submission" date="2022-10" db="EMBL/GenBank/DDBJ databases">
        <title>Catenovulum adriacola sp. nov. isolated in the Harbour of Susak.</title>
        <authorList>
            <person name="Schoch T."/>
            <person name="Reich S.J."/>
            <person name="Stoeferle S."/>
            <person name="Flaiz M."/>
            <person name="Kazda M."/>
            <person name="Riedel C.U."/>
            <person name="Duerre P."/>
        </authorList>
    </citation>
    <scope>NUCLEOTIDE SEQUENCE</scope>
    <source>
        <strain evidence="1">TS8</strain>
        <plasmid evidence="1">pCadTS8_2</plasmid>
    </source>
</reference>
<dbReference type="Proteomes" id="UP001163726">
    <property type="component" value="Plasmid pCadTS8_2"/>
</dbReference>
<dbReference type="RefSeq" id="WP_268076947.1">
    <property type="nucleotide sequence ID" value="NZ_CP109967.1"/>
</dbReference>
<dbReference type="EMBL" id="CP109967">
    <property type="protein sequence ID" value="WAJ72232.1"/>
    <property type="molecule type" value="Genomic_DNA"/>
</dbReference>
<name>A0ABY7ARS2_9ALTE</name>
<geneLocation type="plasmid" evidence="1 2">
    <name>pCadTS8_2</name>
</geneLocation>
<accession>A0ABY7ARS2</accession>
<keyword evidence="1" id="KW-0614">Plasmid</keyword>